<reference evidence="2 3" key="1">
    <citation type="journal article" date="2020" name="IScience">
        <title>Genome Sequencing of the Endangered Kingdonia uniflora (Circaeasteraceae, Ranunculales) Reveals Potential Mechanisms of Evolutionary Specialization.</title>
        <authorList>
            <person name="Sun Y."/>
            <person name="Deng T."/>
            <person name="Zhang A."/>
            <person name="Moore M.J."/>
            <person name="Landis J.B."/>
            <person name="Lin N."/>
            <person name="Zhang H."/>
            <person name="Zhang X."/>
            <person name="Huang J."/>
            <person name="Zhang X."/>
            <person name="Sun H."/>
            <person name="Wang H."/>
        </authorList>
    </citation>
    <scope>NUCLEOTIDE SEQUENCE [LARGE SCALE GENOMIC DNA]</scope>
    <source>
        <strain evidence="2">TB1705</strain>
        <tissue evidence="2">Leaf</tissue>
    </source>
</reference>
<protein>
    <recommendedName>
        <fullName evidence="4">Aminotransferase-like plant mobile domain-containing protein</fullName>
    </recommendedName>
</protein>
<comment type="caution">
    <text evidence="2">The sequence shown here is derived from an EMBL/GenBank/DDBJ whole genome shotgun (WGS) entry which is preliminary data.</text>
</comment>
<keyword evidence="3" id="KW-1185">Reference proteome</keyword>
<sequence>MRESKMEAIRTGDSSTLEKVPIKFNPSKTLSIPFRAAEVESDLIVEFDNFKGSEFEIESAQAGLGAQPLLPNVCPNFDENIPIFGGYSEDFVDIITIIVQEKLPIRVHHHQSTWDPRKEPQVLWIFAHFPKLGGIPKEMDSDAYEYCTCWKWDVSVTDRYGGTALLNFREALDNYKLEDPYYPNRVVRQFNREQGIPTKRLLTEVLYLWNVKVARKFSPKYEWVDCFSSQKWKEFILKKADRGRRIREGPPVCTEAYLEWFTSASWTMICPITIDLAAYDSGIHQRKPVSVNEHGDTPVHQSEDIAKQYDASLQKLNEDKEKESEANINLREAIKEKTSECDLLKETIEQMKAEIELKRVVDEQCALEFTDLPRQLDTNYKEIESLKAVNTILMEQIDMQLPPATPLAVLQSHQPVPDTTLAKKYEDLLAAHENVKKKLIAKEDFESHSK</sequence>
<feature type="coiled-coil region" evidence="1">
    <location>
        <begin position="299"/>
        <end position="354"/>
    </location>
</feature>
<proteinExistence type="predicted"/>
<evidence type="ECO:0008006" key="4">
    <source>
        <dbReference type="Google" id="ProtNLM"/>
    </source>
</evidence>
<keyword evidence="1" id="KW-0175">Coiled coil</keyword>
<evidence type="ECO:0000313" key="3">
    <source>
        <dbReference type="Proteomes" id="UP000541444"/>
    </source>
</evidence>
<organism evidence="2 3">
    <name type="scientific">Kingdonia uniflora</name>
    <dbReference type="NCBI Taxonomy" id="39325"/>
    <lineage>
        <taxon>Eukaryota</taxon>
        <taxon>Viridiplantae</taxon>
        <taxon>Streptophyta</taxon>
        <taxon>Embryophyta</taxon>
        <taxon>Tracheophyta</taxon>
        <taxon>Spermatophyta</taxon>
        <taxon>Magnoliopsida</taxon>
        <taxon>Ranunculales</taxon>
        <taxon>Circaeasteraceae</taxon>
        <taxon>Kingdonia</taxon>
    </lineage>
</organism>
<dbReference type="EMBL" id="JACGCM010001226">
    <property type="protein sequence ID" value="KAF6158368.1"/>
    <property type="molecule type" value="Genomic_DNA"/>
</dbReference>
<name>A0A7J7MUK9_9MAGN</name>
<evidence type="ECO:0000256" key="1">
    <source>
        <dbReference type="SAM" id="Coils"/>
    </source>
</evidence>
<accession>A0A7J7MUK9</accession>
<dbReference type="Proteomes" id="UP000541444">
    <property type="component" value="Unassembled WGS sequence"/>
</dbReference>
<gene>
    <name evidence="2" type="ORF">GIB67_022448</name>
</gene>
<evidence type="ECO:0000313" key="2">
    <source>
        <dbReference type="EMBL" id="KAF6158368.1"/>
    </source>
</evidence>
<dbReference type="AlphaFoldDB" id="A0A7J7MUK9"/>